<dbReference type="InterPro" id="IPR024455">
    <property type="entry name" value="Phage_capsid"/>
</dbReference>
<dbReference type="Gene3D" id="3.30.2400.10">
    <property type="entry name" value="Major capsid protein gp5"/>
    <property type="match status" value="1"/>
</dbReference>
<sequence length="394" mass="43259">MWKKRLQEIRSRKIEIRGQLEGNSKDVKLDELESELRNLDTEQSDIERRMDIAKKINEGEIEGRHIITPGEEEKREKRDFALMPQEELLKSPEYRSAYLKRLQGKILDESEQRALTTGAASAGGAVPTTTLNMIIDKLRQTSALFDKINVSYMPGNLSLVIANAKNAASWKTEGADGASSDDTVETLNLGGYELIKLVEISAAADAMTIDAFENYIAGEIGRQLSIAIENAIVNGSGSGQPTGILGGITWDASNSTTWAVGGSIGYDNLMDALALLPTMYHNNGVFVMNRKMLFGGVRKIKDDMKQPIFAYNPQDKAAMTILGYPIILDDYVPDDTVLLGDMSYYYMNFSKTPEISSDRSAGFKSGKIVYRGLAVADGKPALDEAFVKISEATA</sequence>
<dbReference type="Gene3D" id="3.30.2320.10">
    <property type="entry name" value="hypothetical protein PF0899 domain"/>
    <property type="match status" value="1"/>
</dbReference>
<proteinExistence type="predicted"/>
<dbReference type="EMBL" id="LWAE01000001">
    <property type="protein sequence ID" value="KZL94362.1"/>
    <property type="molecule type" value="Genomic_DNA"/>
</dbReference>
<reference evidence="3 4" key="1">
    <citation type="submission" date="2016-04" db="EMBL/GenBank/DDBJ databases">
        <title>Genome sequence of Clostridium magnum DSM 2767.</title>
        <authorList>
            <person name="Poehlein A."/>
            <person name="Uhlig R."/>
            <person name="Fischer R."/>
            <person name="Bahl H."/>
            <person name="Daniel R."/>
        </authorList>
    </citation>
    <scope>NUCLEOTIDE SEQUENCE [LARGE SCALE GENOMIC DNA]</scope>
    <source>
        <strain evidence="3 4">DSM 2767</strain>
    </source>
</reference>
<comment type="subcellular location">
    <subcellularLocation>
        <location evidence="1">Virion</location>
    </subcellularLocation>
</comment>
<dbReference type="Pfam" id="PF05065">
    <property type="entry name" value="Phage_capsid"/>
    <property type="match status" value="1"/>
</dbReference>
<evidence type="ECO:0000259" key="2">
    <source>
        <dbReference type="Pfam" id="PF05065"/>
    </source>
</evidence>
<dbReference type="NCBIfam" id="TIGR01554">
    <property type="entry name" value="major_cap_HK97"/>
    <property type="match status" value="1"/>
</dbReference>
<dbReference type="STRING" id="1121326.CLMAG_14150"/>
<feature type="domain" description="Phage capsid-like C-terminal" evidence="2">
    <location>
        <begin position="123"/>
        <end position="389"/>
    </location>
</feature>
<evidence type="ECO:0000256" key="1">
    <source>
        <dbReference type="ARBA" id="ARBA00004328"/>
    </source>
</evidence>
<name>A0A161YTE1_9CLOT</name>
<evidence type="ECO:0000313" key="3">
    <source>
        <dbReference type="EMBL" id="KZL94362.1"/>
    </source>
</evidence>
<keyword evidence="4" id="KW-1185">Reference proteome</keyword>
<evidence type="ECO:0000313" key="4">
    <source>
        <dbReference type="Proteomes" id="UP000076603"/>
    </source>
</evidence>
<dbReference type="RefSeq" id="WP_066619796.1">
    <property type="nucleotide sequence ID" value="NZ_FQXL01000069.1"/>
</dbReference>
<dbReference type="AlphaFoldDB" id="A0A161YTE1"/>
<accession>A0A161YTE1</accession>
<organism evidence="3 4">
    <name type="scientific">Clostridium magnum DSM 2767</name>
    <dbReference type="NCBI Taxonomy" id="1121326"/>
    <lineage>
        <taxon>Bacteria</taxon>
        <taxon>Bacillati</taxon>
        <taxon>Bacillota</taxon>
        <taxon>Clostridia</taxon>
        <taxon>Eubacteriales</taxon>
        <taxon>Clostridiaceae</taxon>
        <taxon>Clostridium</taxon>
    </lineage>
</organism>
<gene>
    <name evidence="3" type="ORF">CLMAG_14150</name>
</gene>
<protein>
    <submittedName>
        <fullName evidence="3">Phage capsid family protein</fullName>
    </submittedName>
</protein>
<dbReference type="Proteomes" id="UP000076603">
    <property type="component" value="Unassembled WGS sequence"/>
</dbReference>
<comment type="caution">
    <text evidence="3">The sequence shown here is derived from an EMBL/GenBank/DDBJ whole genome shotgun (WGS) entry which is preliminary data.</text>
</comment>
<dbReference type="SUPFAM" id="SSF56563">
    <property type="entry name" value="Major capsid protein gp5"/>
    <property type="match status" value="1"/>
</dbReference>
<dbReference type="InterPro" id="IPR054612">
    <property type="entry name" value="Phage_capsid-like_C"/>
</dbReference>
<dbReference type="OrthoDB" id="1887172at2"/>
<dbReference type="PATRIC" id="fig|1121326.3.peg.1385"/>